<feature type="transmembrane region" description="Helical" evidence="1">
    <location>
        <begin position="43"/>
        <end position="66"/>
    </location>
</feature>
<evidence type="ECO:0000313" key="2">
    <source>
        <dbReference type="EMBL" id="GCF10858.1"/>
    </source>
</evidence>
<keyword evidence="1" id="KW-0812">Transmembrane</keyword>
<dbReference type="RefSeq" id="WP_149403721.1">
    <property type="nucleotide sequence ID" value="NZ_BIXY01000085.1"/>
</dbReference>
<accession>A0A5A5TI39</accession>
<sequence length="106" mass="11072">MMKHLEGRNLAHPGCLIGVTLGLIVGMVLAGVLAAVFNVAFNTVVFTFLAITVGLGLVGWIIGAYLTTKQQLAAQRAQYAAANAQNISTDTALNEASGTRNDAVDR</sequence>
<dbReference type="Proteomes" id="UP000322530">
    <property type="component" value="Unassembled WGS sequence"/>
</dbReference>
<feature type="transmembrane region" description="Helical" evidence="1">
    <location>
        <begin position="12"/>
        <end position="37"/>
    </location>
</feature>
<dbReference type="EMBL" id="BIXY01000085">
    <property type="protein sequence ID" value="GCF10858.1"/>
    <property type="molecule type" value="Genomic_DNA"/>
</dbReference>
<name>A0A5A5TI39_9CHLR</name>
<gene>
    <name evidence="2" type="ORF">KDI_44220</name>
</gene>
<keyword evidence="1" id="KW-1133">Transmembrane helix</keyword>
<keyword evidence="1" id="KW-0472">Membrane</keyword>
<evidence type="ECO:0000256" key="1">
    <source>
        <dbReference type="SAM" id="Phobius"/>
    </source>
</evidence>
<dbReference type="AlphaFoldDB" id="A0A5A5TI39"/>
<proteinExistence type="predicted"/>
<reference evidence="2 3" key="1">
    <citation type="submission" date="2019-01" db="EMBL/GenBank/DDBJ databases">
        <title>Draft genome sequence of Dictyobacter sp. Uno17.</title>
        <authorList>
            <person name="Wang C.M."/>
            <person name="Zheng Y."/>
            <person name="Sakai Y."/>
            <person name="Abe K."/>
            <person name="Yokota A."/>
            <person name="Yabe S."/>
        </authorList>
    </citation>
    <scope>NUCLEOTIDE SEQUENCE [LARGE SCALE GENOMIC DNA]</scope>
    <source>
        <strain evidence="2 3">Uno17</strain>
    </source>
</reference>
<protein>
    <submittedName>
        <fullName evidence="2">Uncharacterized protein</fullName>
    </submittedName>
</protein>
<organism evidence="2 3">
    <name type="scientific">Dictyobacter arantiisoli</name>
    <dbReference type="NCBI Taxonomy" id="2014874"/>
    <lineage>
        <taxon>Bacteria</taxon>
        <taxon>Bacillati</taxon>
        <taxon>Chloroflexota</taxon>
        <taxon>Ktedonobacteria</taxon>
        <taxon>Ktedonobacterales</taxon>
        <taxon>Dictyobacteraceae</taxon>
        <taxon>Dictyobacter</taxon>
    </lineage>
</organism>
<keyword evidence="3" id="KW-1185">Reference proteome</keyword>
<evidence type="ECO:0000313" key="3">
    <source>
        <dbReference type="Proteomes" id="UP000322530"/>
    </source>
</evidence>
<comment type="caution">
    <text evidence="2">The sequence shown here is derived from an EMBL/GenBank/DDBJ whole genome shotgun (WGS) entry which is preliminary data.</text>
</comment>